<dbReference type="STRING" id="983967.A0A1E4SY63"/>
<comment type="subcellular location">
    <subcellularLocation>
        <location evidence="1">Nucleus inner membrane</location>
    </subcellularLocation>
</comment>
<feature type="compositionally biased region" description="Polar residues" evidence="7">
    <location>
        <begin position="210"/>
        <end position="224"/>
    </location>
</feature>
<dbReference type="GO" id="GO:0071763">
    <property type="term" value="P:nuclear membrane organization"/>
    <property type="evidence" value="ECO:0007669"/>
    <property type="project" value="TreeGrafter"/>
</dbReference>
<dbReference type="Pfam" id="PF09402">
    <property type="entry name" value="MSC"/>
    <property type="match status" value="1"/>
</dbReference>
<evidence type="ECO:0000256" key="7">
    <source>
        <dbReference type="SAM" id="MobiDB-lite"/>
    </source>
</evidence>
<feature type="region of interest" description="Disordered" evidence="7">
    <location>
        <begin position="345"/>
        <end position="373"/>
    </location>
</feature>
<dbReference type="GO" id="GO:0003682">
    <property type="term" value="F:chromatin binding"/>
    <property type="evidence" value="ECO:0007669"/>
    <property type="project" value="InterPro"/>
</dbReference>
<reference evidence="11" key="1">
    <citation type="submission" date="2016-04" db="EMBL/GenBank/DDBJ databases">
        <title>Comparative genomics of biotechnologically important yeasts.</title>
        <authorList>
            <consortium name="DOE Joint Genome Institute"/>
            <person name="Riley R."/>
            <person name="Haridas S."/>
            <person name="Wolfe K.H."/>
            <person name="Lopes M.R."/>
            <person name="Hittinger C.T."/>
            <person name="Goker M."/>
            <person name="Salamov A."/>
            <person name="Wisecaver J."/>
            <person name="Long T.M."/>
            <person name="Aerts A.L."/>
            <person name="Barry K."/>
            <person name="Choi C."/>
            <person name="Clum A."/>
            <person name="Coughlan A.Y."/>
            <person name="Deshpande S."/>
            <person name="Douglass A.P."/>
            <person name="Hanson S.J."/>
            <person name="Klenk H.-P."/>
            <person name="Labutti K."/>
            <person name="Lapidus A."/>
            <person name="Lindquist E."/>
            <person name="Lipzen A."/>
            <person name="Meier-Kolthoff J.P."/>
            <person name="Ohm R.A."/>
            <person name="Otillar R.P."/>
            <person name="Pangilinan J."/>
            <person name="Peng Y."/>
            <person name="Rokas A."/>
            <person name="Rosa C.A."/>
            <person name="Scheuner C."/>
            <person name="Sibirny A.A."/>
            <person name="Slot J.C."/>
            <person name="Stielow J.B."/>
            <person name="Sun H."/>
            <person name="Kurtzman C.P."/>
            <person name="Blackwell M."/>
            <person name="Grigoriev I.V."/>
            <person name="Jeffries T.W."/>
        </authorList>
    </citation>
    <scope>NUCLEOTIDE SEQUENCE [LARGE SCALE GENOMIC DNA]</scope>
    <source>
        <strain evidence="11">NRRL YB-2248</strain>
    </source>
</reference>
<feature type="compositionally biased region" description="Polar residues" evidence="7">
    <location>
        <begin position="345"/>
        <end position="357"/>
    </location>
</feature>
<keyword evidence="5 8" id="KW-0472">Membrane</keyword>
<protein>
    <recommendedName>
        <fullName evidence="9">Man1/Src1-like C-terminal domain-containing protein</fullName>
    </recommendedName>
</protein>
<evidence type="ECO:0000259" key="9">
    <source>
        <dbReference type="Pfam" id="PF09402"/>
    </source>
</evidence>
<evidence type="ECO:0000256" key="8">
    <source>
        <dbReference type="SAM" id="Phobius"/>
    </source>
</evidence>
<dbReference type="GO" id="GO:0034399">
    <property type="term" value="C:nuclear periphery"/>
    <property type="evidence" value="ECO:0007669"/>
    <property type="project" value="TreeGrafter"/>
</dbReference>
<feature type="compositionally biased region" description="Basic and acidic residues" evidence="7">
    <location>
        <begin position="385"/>
        <end position="406"/>
    </location>
</feature>
<feature type="compositionally biased region" description="Basic and acidic residues" evidence="7">
    <location>
        <begin position="231"/>
        <end position="245"/>
    </location>
</feature>
<dbReference type="Proteomes" id="UP000094801">
    <property type="component" value="Unassembled WGS sequence"/>
</dbReference>
<feature type="compositionally biased region" description="Polar residues" evidence="7">
    <location>
        <begin position="263"/>
        <end position="274"/>
    </location>
</feature>
<dbReference type="InterPro" id="IPR041885">
    <property type="entry name" value="MAN1_winged_helix_dom"/>
</dbReference>
<sequence>MELTKEEKLLVTNEFDASILRVVDLRKLLDHNKISYPSRAVKLQLVKLVDLRVTPHLRNSMDSKPVQDPPLRQPSNASHSLSDESDDEIQLATSDGHSVPSIPLEIPQKSVNLRLKIARPSKSSPSTRIPAELTGNESCDQKTIEIPVRLKTKSDDLIDSTHKITKPRTSTLSAHRKKIAQIKADSSPQKIAEFPSESKSTQFKIPESPIKQSSFVSGSPSKPVNGNKLKRILEDKSIPAKRPLDDDMSYVDDSFIHKEYSTILKQPTNHKNNFSSSPVSSSSLPSPASAERKNKRRKEDKPHNTSYLEDSSVLYDAPGANGLPLREETYYTSPIKSVPLISNDLLSSTPMKDTSSPIARRRRTPVMPSIEGLNVSKSYAERLRSEQNHHAEKLREQNRHVQDSHNDQPIPKGPTKKLEPEEHQSSSTPEVKVSTPPKTDKHDNANSIDISDQPMRIRTPDISLSISDDEILKNLQKEFDVEKVRVEKESRKALKDLDSSISSYFNTSLNYKLAATWLFTLTILYVFTCYREKRIQVGFCGSEIQQPLFNYNRYGHLKIAPYVETLEDWSRIDCIPCPDHADCYPYSRLICDPDYTIYKPLKSLFGLIPTYNYCVLDSAKLKKIDEMTKDAMELLSRRNCEFKCGEGSDEDVGMSVNHLQNYLFQKSKYGSDPSDFDYLWEKSFAIMSTKPELKFSGANKFIRSTSLAKLSIKCKLKKLLFDVFLRLKFPIMGIMAVVILASGLSIKYKAYKSEKRMIKELSVKVITKLQEQAKFAKNSQGKSVPYIGKIQLRDYYLTDPTVTDKTRLKIWETVGKAVEKNSNVNSYVTEVRGEMMKVWEWISEI</sequence>
<keyword evidence="2" id="KW-0597">Phosphoprotein</keyword>
<evidence type="ECO:0000256" key="6">
    <source>
        <dbReference type="ARBA" id="ARBA00023242"/>
    </source>
</evidence>
<dbReference type="PANTHER" id="PTHR47808">
    <property type="entry name" value="INNER NUCLEAR MEMBRANE PROTEIN HEH2-RELATED"/>
    <property type="match status" value="1"/>
</dbReference>
<feature type="region of interest" description="Disordered" evidence="7">
    <location>
        <begin position="385"/>
        <end position="454"/>
    </location>
</feature>
<accession>A0A1E4SY63</accession>
<feature type="transmembrane region" description="Helical" evidence="8">
    <location>
        <begin position="723"/>
        <end position="746"/>
    </location>
</feature>
<keyword evidence="11" id="KW-1185">Reference proteome</keyword>
<keyword evidence="4 8" id="KW-1133">Transmembrane helix</keyword>
<dbReference type="PANTHER" id="PTHR47808:SF2">
    <property type="entry name" value="LEM DOMAIN-CONTAINING PROTEIN 2"/>
    <property type="match status" value="1"/>
</dbReference>
<dbReference type="InterPro" id="IPR044780">
    <property type="entry name" value="Heh2/Src1"/>
</dbReference>
<feature type="region of interest" description="Disordered" evidence="7">
    <location>
        <begin position="59"/>
        <end position="88"/>
    </location>
</feature>
<dbReference type="GO" id="GO:0005783">
    <property type="term" value="C:endoplasmic reticulum"/>
    <property type="evidence" value="ECO:0007669"/>
    <property type="project" value="TreeGrafter"/>
</dbReference>
<dbReference type="OrthoDB" id="2503928at2759"/>
<evidence type="ECO:0000313" key="10">
    <source>
        <dbReference type="EMBL" id="ODV84423.1"/>
    </source>
</evidence>
<feature type="domain" description="Man1/Src1-like C-terminal" evidence="9">
    <location>
        <begin position="518"/>
        <end position="843"/>
    </location>
</feature>
<organism evidence="10 11">
    <name type="scientific">[Candida] arabinofermentans NRRL YB-2248</name>
    <dbReference type="NCBI Taxonomy" id="983967"/>
    <lineage>
        <taxon>Eukaryota</taxon>
        <taxon>Fungi</taxon>
        <taxon>Dikarya</taxon>
        <taxon>Ascomycota</taxon>
        <taxon>Saccharomycotina</taxon>
        <taxon>Pichiomycetes</taxon>
        <taxon>Pichiales</taxon>
        <taxon>Pichiaceae</taxon>
        <taxon>Ogataea</taxon>
        <taxon>Ogataea/Candida clade</taxon>
    </lineage>
</organism>
<feature type="region of interest" description="Disordered" evidence="7">
    <location>
        <begin position="181"/>
        <end position="248"/>
    </location>
</feature>
<evidence type="ECO:0000256" key="4">
    <source>
        <dbReference type="ARBA" id="ARBA00022989"/>
    </source>
</evidence>
<keyword evidence="6" id="KW-0539">Nucleus</keyword>
<dbReference type="AlphaFoldDB" id="A0A1E4SY63"/>
<name>A0A1E4SY63_9ASCO</name>
<feature type="compositionally biased region" description="Low complexity" evidence="7">
    <location>
        <begin position="275"/>
        <end position="289"/>
    </location>
</feature>
<feature type="region of interest" description="Disordered" evidence="7">
    <location>
        <begin position="263"/>
        <end position="325"/>
    </location>
</feature>
<dbReference type="GO" id="GO:0005637">
    <property type="term" value="C:nuclear inner membrane"/>
    <property type="evidence" value="ECO:0007669"/>
    <property type="project" value="UniProtKB-SubCell"/>
</dbReference>
<evidence type="ECO:0000256" key="2">
    <source>
        <dbReference type="ARBA" id="ARBA00022553"/>
    </source>
</evidence>
<evidence type="ECO:0000256" key="3">
    <source>
        <dbReference type="ARBA" id="ARBA00022692"/>
    </source>
</evidence>
<dbReference type="Gene3D" id="1.10.10.1180">
    <property type="entry name" value="MAN1, winged-helix domain"/>
    <property type="match status" value="1"/>
</dbReference>
<gene>
    <name evidence="10" type="ORF">CANARDRAFT_8773</name>
</gene>
<evidence type="ECO:0000313" key="11">
    <source>
        <dbReference type="Proteomes" id="UP000094801"/>
    </source>
</evidence>
<proteinExistence type="predicted"/>
<dbReference type="InterPro" id="IPR018996">
    <property type="entry name" value="Man1/Src1-like_C"/>
</dbReference>
<keyword evidence="3 8" id="KW-0812">Transmembrane</keyword>
<evidence type="ECO:0000256" key="1">
    <source>
        <dbReference type="ARBA" id="ARBA00004540"/>
    </source>
</evidence>
<dbReference type="EMBL" id="KV453857">
    <property type="protein sequence ID" value="ODV84423.1"/>
    <property type="molecule type" value="Genomic_DNA"/>
</dbReference>
<evidence type="ECO:0000256" key="5">
    <source>
        <dbReference type="ARBA" id="ARBA00023136"/>
    </source>
</evidence>